<dbReference type="Proteomes" id="UP001408356">
    <property type="component" value="Unassembled WGS sequence"/>
</dbReference>
<dbReference type="EMBL" id="JARVKF010000407">
    <property type="protein sequence ID" value="KAK9416265.1"/>
    <property type="molecule type" value="Genomic_DNA"/>
</dbReference>
<dbReference type="Pfam" id="PF14610">
    <property type="entry name" value="Psg1"/>
    <property type="match status" value="1"/>
</dbReference>
<dbReference type="InterPro" id="IPR028000">
    <property type="entry name" value="Pma1"/>
</dbReference>
<protein>
    <submittedName>
        <fullName evidence="4">Uncharacterized protein</fullName>
    </submittedName>
</protein>
<keyword evidence="3" id="KW-0732">Signal</keyword>
<feature type="chain" id="PRO_5045241105" evidence="3">
    <location>
        <begin position="20"/>
        <end position="382"/>
    </location>
</feature>
<organism evidence="4 5">
    <name type="scientific">Seiridium unicorne</name>
    <dbReference type="NCBI Taxonomy" id="138068"/>
    <lineage>
        <taxon>Eukaryota</taxon>
        <taxon>Fungi</taxon>
        <taxon>Dikarya</taxon>
        <taxon>Ascomycota</taxon>
        <taxon>Pezizomycotina</taxon>
        <taxon>Sordariomycetes</taxon>
        <taxon>Xylariomycetidae</taxon>
        <taxon>Amphisphaeriales</taxon>
        <taxon>Sporocadaceae</taxon>
        <taxon>Seiridium</taxon>
    </lineage>
</organism>
<comment type="caution">
    <text evidence="4">The sequence shown here is derived from an EMBL/GenBank/DDBJ whole genome shotgun (WGS) entry which is preliminary data.</text>
</comment>
<gene>
    <name evidence="4" type="ORF">SUNI508_01682</name>
</gene>
<evidence type="ECO:0000313" key="5">
    <source>
        <dbReference type="Proteomes" id="UP001408356"/>
    </source>
</evidence>
<keyword evidence="2" id="KW-0812">Transmembrane</keyword>
<sequence>MPGTISLAAIALLASLASSMPNIQARTTDALTPWVSVDESGTGHTVTPYVTTIDGAATTVSGAPNQITGSVFTQTNYGQVTTSTGTAPMPTATTTNGTGSFPVCSNKDGINAPWCLPSDGANLYPGTTYYFTWDSSYFAANTTIMIQGNYFNQSTGEITSQAFQSDKMVASWGFWSLTVDSSLMQGKSGKNISVQITGVNTSTSTNSLFVKGPTILVTNTPVYHQTAAKLPDGAALYIGLPSILGFVILCVAGTCIWNRKHRKINIGNIMSRTRHGHGLGSAGRKMGLGKRRREKEAAERVQLMEREVAANGGQVYRDEPTTTYIDIPRRDSDALGSLAGTPTEERRMDYQQSGTRGARDGPAGGDRNLFRDELRRQDQDRV</sequence>
<feature type="compositionally biased region" description="Basic and acidic residues" evidence="1">
    <location>
        <begin position="368"/>
        <end position="382"/>
    </location>
</feature>
<feature type="region of interest" description="Disordered" evidence="1">
    <location>
        <begin position="314"/>
        <end position="382"/>
    </location>
</feature>
<proteinExistence type="predicted"/>
<evidence type="ECO:0000313" key="4">
    <source>
        <dbReference type="EMBL" id="KAK9416265.1"/>
    </source>
</evidence>
<accession>A0ABR2UPE1</accession>
<feature type="region of interest" description="Disordered" evidence="1">
    <location>
        <begin position="275"/>
        <end position="294"/>
    </location>
</feature>
<feature type="signal peptide" evidence="3">
    <location>
        <begin position="1"/>
        <end position="19"/>
    </location>
</feature>
<keyword evidence="2" id="KW-1133">Transmembrane helix</keyword>
<evidence type="ECO:0000256" key="3">
    <source>
        <dbReference type="SAM" id="SignalP"/>
    </source>
</evidence>
<reference evidence="4 5" key="1">
    <citation type="journal article" date="2024" name="J. Plant Pathol.">
        <title>Sequence and assembly of the genome of Seiridium unicorne, isolate CBS 538.82, causal agent of cypress canker disease.</title>
        <authorList>
            <person name="Scali E."/>
            <person name="Rocca G.D."/>
            <person name="Danti R."/>
            <person name="Garbelotto M."/>
            <person name="Barberini S."/>
            <person name="Baroncelli R."/>
            <person name="Emiliani G."/>
        </authorList>
    </citation>
    <scope>NUCLEOTIDE SEQUENCE [LARGE SCALE GENOMIC DNA]</scope>
    <source>
        <strain evidence="4 5">BM-138-508</strain>
    </source>
</reference>
<keyword evidence="2" id="KW-0472">Membrane</keyword>
<feature type="transmembrane region" description="Helical" evidence="2">
    <location>
        <begin position="234"/>
        <end position="257"/>
    </location>
</feature>
<keyword evidence="5" id="KW-1185">Reference proteome</keyword>
<evidence type="ECO:0000256" key="1">
    <source>
        <dbReference type="SAM" id="MobiDB-lite"/>
    </source>
</evidence>
<evidence type="ECO:0000256" key="2">
    <source>
        <dbReference type="SAM" id="Phobius"/>
    </source>
</evidence>
<name>A0ABR2UPE1_9PEZI</name>